<evidence type="ECO:0000313" key="1">
    <source>
        <dbReference type="EMBL" id="EMF81962.1"/>
    </source>
</evidence>
<comment type="caution">
    <text evidence="1">The sequence shown here is derived from an EMBL/GenBank/DDBJ whole genome shotgun (WGS) entry which is preliminary data.</text>
</comment>
<proteinExistence type="predicted"/>
<sequence length="67" mass="8041">MSFYDFQVWGSILNLFFVYKVKDKFMSFRNLQLREFVEKMRKNFLKVRILTLEFVCKIAICSSASQG</sequence>
<name>M3FNM3_9LEPT</name>
<accession>M3FNM3</accession>
<gene>
    <name evidence="1" type="ORF">LEP1GSC188_0816</name>
</gene>
<protein>
    <submittedName>
        <fullName evidence="1">Uncharacterized protein</fullName>
    </submittedName>
</protein>
<organism evidence="1 2">
    <name type="scientific">Leptospira weilii serovar Topaz str. LT2116</name>
    <dbReference type="NCBI Taxonomy" id="1088540"/>
    <lineage>
        <taxon>Bacteria</taxon>
        <taxon>Pseudomonadati</taxon>
        <taxon>Spirochaetota</taxon>
        <taxon>Spirochaetia</taxon>
        <taxon>Leptospirales</taxon>
        <taxon>Leptospiraceae</taxon>
        <taxon>Leptospira</taxon>
    </lineage>
</organism>
<reference evidence="1 2" key="1">
    <citation type="submission" date="2013-01" db="EMBL/GenBank/DDBJ databases">
        <authorList>
            <person name="Harkins D.M."/>
            <person name="Durkin A.S."/>
            <person name="Brinkac L.M."/>
            <person name="Haft D.H."/>
            <person name="Selengut J.D."/>
            <person name="Sanka R."/>
            <person name="DePew J."/>
            <person name="Purushe J."/>
            <person name="Tulsiani S.M."/>
            <person name="Graham G.C."/>
            <person name="Burns M.-A."/>
            <person name="Dohnt M.F."/>
            <person name="Smythe L.D."/>
            <person name="McKay D.B."/>
            <person name="Craig S.B."/>
            <person name="Vinetz J.M."/>
            <person name="Sutton G.G."/>
            <person name="Nierman W.C."/>
            <person name="Fouts D.E."/>
        </authorList>
    </citation>
    <scope>NUCLEOTIDE SEQUENCE [LARGE SCALE GENOMIC DNA]</scope>
    <source>
        <strain evidence="1 2">LT2116</strain>
    </source>
</reference>
<evidence type="ECO:0000313" key="2">
    <source>
        <dbReference type="Proteomes" id="UP000011770"/>
    </source>
</evidence>
<dbReference type="Proteomes" id="UP000011770">
    <property type="component" value="Unassembled WGS sequence"/>
</dbReference>
<dbReference type="EMBL" id="AHOR02000029">
    <property type="protein sequence ID" value="EMF81962.1"/>
    <property type="molecule type" value="Genomic_DNA"/>
</dbReference>
<dbReference type="AlphaFoldDB" id="M3FNM3"/>